<reference evidence="11 12" key="1">
    <citation type="journal article" date="2019" name="Nat. Med.">
        <title>A library of human gut bacterial isolates paired with longitudinal multiomics data enables mechanistic microbiome research.</title>
        <authorList>
            <person name="Poyet M."/>
            <person name="Groussin M."/>
            <person name="Gibbons S.M."/>
            <person name="Avila-Pacheco J."/>
            <person name="Jiang X."/>
            <person name="Kearney S.M."/>
            <person name="Perrotta A.R."/>
            <person name="Berdy B."/>
            <person name="Zhao S."/>
            <person name="Lieberman T.D."/>
            <person name="Swanson P.K."/>
            <person name="Smith M."/>
            <person name="Roesemann S."/>
            <person name="Alexander J.E."/>
            <person name="Rich S.A."/>
            <person name="Livny J."/>
            <person name="Vlamakis H."/>
            <person name="Clish C."/>
            <person name="Bullock K."/>
            <person name="Deik A."/>
            <person name="Scott J."/>
            <person name="Pierce K.A."/>
            <person name="Xavier R.J."/>
            <person name="Alm E.J."/>
        </authorList>
    </citation>
    <scope>NUCLEOTIDE SEQUENCE [LARGE SCALE GENOMIC DNA]</scope>
    <source>
        <strain evidence="11 12">BIOML-A2</strain>
    </source>
</reference>
<dbReference type="GO" id="GO:0009002">
    <property type="term" value="F:serine-type D-Ala-D-Ala carboxypeptidase activity"/>
    <property type="evidence" value="ECO:0007669"/>
    <property type="project" value="InterPro"/>
</dbReference>
<evidence type="ECO:0000256" key="7">
    <source>
        <dbReference type="PIRSR" id="PIRSR618044-1"/>
    </source>
</evidence>
<feature type="active site" evidence="7">
    <location>
        <position position="228"/>
    </location>
</feature>
<feature type="active site" description="Acyl-ester intermediate" evidence="7">
    <location>
        <position position="172"/>
    </location>
</feature>
<keyword evidence="6" id="KW-0961">Cell wall biogenesis/degradation</keyword>
<name>A0A6I3S3U5_9BURK</name>
<evidence type="ECO:0000256" key="9">
    <source>
        <dbReference type="RuleBase" id="RU004016"/>
    </source>
</evidence>
<accession>A0A6I3S3U5</accession>
<dbReference type="Proteomes" id="UP000462362">
    <property type="component" value="Unassembled WGS sequence"/>
</dbReference>
<dbReference type="PANTHER" id="PTHR21581:SF26">
    <property type="entry name" value="D-ALANYL-D-ALANINE ENDOPEPTIDASE"/>
    <property type="match status" value="1"/>
</dbReference>
<feature type="binding site" evidence="8">
    <location>
        <position position="333"/>
    </location>
    <ligand>
        <name>substrate</name>
    </ligand>
</feature>
<sequence>MTSSLLLWMEKMRLSAAILCAFLSFSFIAAPTVEAAQKKPAAVKVVKKKAVKKTVVEKTAKKKVVAASAKKKAKAPKAKAAGKRVAVKSVVRKRASARSSSRKFASSKNYRPRKAIDWATYRSRGPSYAQLIGLKGSSDPLGLSSTAVLAYDMDTNQVLYEKNADQPLPIASITKLMTALVIVESGVNLDDKFTVTREDFVPSSAHSKLRMGMEISRRQALHLALMSSDNRAAHFLARTYPTGKAQFIKEMNIKAALLGMKDSVFYDSIGLNNDNRSSAVDLSYLITGASEYALIRELSTTPEASFRIGKREVISSTTNRLIKDEDWDIELQKTGLTTAAGYCMVMQAHVDGKNVAFIFLDSPNKYARANDAEKLRSYLSRESVVASN</sequence>
<dbReference type="GO" id="GO:0071555">
    <property type="term" value="P:cell wall organization"/>
    <property type="evidence" value="ECO:0007669"/>
    <property type="project" value="UniProtKB-KW"/>
</dbReference>
<evidence type="ECO:0000256" key="8">
    <source>
        <dbReference type="PIRSR" id="PIRSR618044-2"/>
    </source>
</evidence>
<dbReference type="InterPro" id="IPR018044">
    <property type="entry name" value="Peptidase_S11"/>
</dbReference>
<evidence type="ECO:0000256" key="6">
    <source>
        <dbReference type="ARBA" id="ARBA00023316"/>
    </source>
</evidence>
<dbReference type="PRINTS" id="PR00725">
    <property type="entry name" value="DADACBPTASE1"/>
</dbReference>
<keyword evidence="5" id="KW-0573">Peptidoglycan synthesis</keyword>
<evidence type="ECO:0000256" key="2">
    <source>
        <dbReference type="ARBA" id="ARBA00022729"/>
    </source>
</evidence>
<dbReference type="RefSeq" id="WP_008863553.1">
    <property type="nucleotide sequence ID" value="NZ_CAMLVM010000005.1"/>
</dbReference>
<dbReference type="InterPro" id="IPR012338">
    <property type="entry name" value="Beta-lactam/transpept-like"/>
</dbReference>
<feature type="active site" description="Proton acceptor" evidence="7">
    <location>
        <position position="175"/>
    </location>
</feature>
<dbReference type="Gene3D" id="3.40.710.10">
    <property type="entry name" value="DD-peptidase/beta-lactamase superfamily"/>
    <property type="match status" value="1"/>
</dbReference>
<evidence type="ECO:0000313" key="12">
    <source>
        <dbReference type="Proteomes" id="UP000462362"/>
    </source>
</evidence>
<keyword evidence="4" id="KW-0133">Cell shape</keyword>
<dbReference type="Pfam" id="PF00768">
    <property type="entry name" value="Peptidase_S11"/>
    <property type="match status" value="1"/>
</dbReference>
<comment type="similarity">
    <text evidence="1 9">Belongs to the peptidase S11 family.</text>
</comment>
<dbReference type="AlphaFoldDB" id="A0A6I3S3U5"/>
<keyword evidence="2" id="KW-0732">Signal</keyword>
<evidence type="ECO:0000256" key="3">
    <source>
        <dbReference type="ARBA" id="ARBA00022801"/>
    </source>
</evidence>
<dbReference type="GO" id="GO:0009252">
    <property type="term" value="P:peptidoglycan biosynthetic process"/>
    <property type="evidence" value="ECO:0007669"/>
    <property type="project" value="UniProtKB-KW"/>
</dbReference>
<dbReference type="GO" id="GO:0008360">
    <property type="term" value="P:regulation of cell shape"/>
    <property type="evidence" value="ECO:0007669"/>
    <property type="project" value="UniProtKB-KW"/>
</dbReference>
<evidence type="ECO:0000256" key="4">
    <source>
        <dbReference type="ARBA" id="ARBA00022960"/>
    </source>
</evidence>
<dbReference type="SUPFAM" id="SSF56601">
    <property type="entry name" value="beta-lactamase/transpeptidase-like"/>
    <property type="match status" value="1"/>
</dbReference>
<evidence type="ECO:0000259" key="10">
    <source>
        <dbReference type="Pfam" id="PF00768"/>
    </source>
</evidence>
<gene>
    <name evidence="11" type="ORF">GMD42_01365</name>
</gene>
<feature type="domain" description="Peptidase S11 D-alanyl-D-alanine carboxypeptidase A N-terminal" evidence="10">
    <location>
        <begin position="142"/>
        <end position="362"/>
    </location>
</feature>
<evidence type="ECO:0000313" key="11">
    <source>
        <dbReference type="EMBL" id="MTU42290.1"/>
    </source>
</evidence>
<comment type="caution">
    <text evidence="11">The sequence shown here is derived from an EMBL/GenBank/DDBJ whole genome shotgun (WGS) entry which is preliminary data.</text>
</comment>
<dbReference type="PANTHER" id="PTHR21581">
    <property type="entry name" value="D-ALANYL-D-ALANINE CARBOXYPEPTIDASE"/>
    <property type="match status" value="1"/>
</dbReference>
<dbReference type="InterPro" id="IPR001967">
    <property type="entry name" value="Peptidase_S11_N"/>
</dbReference>
<proteinExistence type="inferred from homology"/>
<organism evidence="11 12">
    <name type="scientific">Parasutterella excrementihominis</name>
    <dbReference type="NCBI Taxonomy" id="487175"/>
    <lineage>
        <taxon>Bacteria</taxon>
        <taxon>Pseudomonadati</taxon>
        <taxon>Pseudomonadota</taxon>
        <taxon>Betaproteobacteria</taxon>
        <taxon>Burkholderiales</taxon>
        <taxon>Sutterellaceae</taxon>
        <taxon>Parasutterella</taxon>
    </lineage>
</organism>
<keyword evidence="11" id="KW-0645">Protease</keyword>
<keyword evidence="11" id="KW-0121">Carboxypeptidase</keyword>
<evidence type="ECO:0000256" key="1">
    <source>
        <dbReference type="ARBA" id="ARBA00007164"/>
    </source>
</evidence>
<evidence type="ECO:0000256" key="5">
    <source>
        <dbReference type="ARBA" id="ARBA00022984"/>
    </source>
</evidence>
<protein>
    <submittedName>
        <fullName evidence="11">D-alanyl-D-alanine carboxypeptidase</fullName>
    </submittedName>
</protein>
<dbReference type="GO" id="GO:0006508">
    <property type="term" value="P:proteolysis"/>
    <property type="evidence" value="ECO:0007669"/>
    <property type="project" value="InterPro"/>
</dbReference>
<dbReference type="EMBL" id="WNCL01000002">
    <property type="protein sequence ID" value="MTU42290.1"/>
    <property type="molecule type" value="Genomic_DNA"/>
</dbReference>
<keyword evidence="3" id="KW-0378">Hydrolase</keyword>